<reference evidence="1 2" key="1">
    <citation type="submission" date="2016-10" db="EMBL/GenBank/DDBJ databases">
        <authorList>
            <person name="de Groot N.N."/>
        </authorList>
    </citation>
    <scope>NUCLEOTIDE SEQUENCE [LARGE SCALE GENOMIC DNA]</scope>
    <source>
        <strain evidence="1 2">S5-249</strain>
    </source>
</reference>
<organism evidence="1 2">
    <name type="scientific">Sphingomonas jatrophae</name>
    <dbReference type="NCBI Taxonomy" id="1166337"/>
    <lineage>
        <taxon>Bacteria</taxon>
        <taxon>Pseudomonadati</taxon>
        <taxon>Pseudomonadota</taxon>
        <taxon>Alphaproteobacteria</taxon>
        <taxon>Sphingomonadales</taxon>
        <taxon>Sphingomonadaceae</taxon>
        <taxon>Sphingomonas</taxon>
    </lineage>
</organism>
<evidence type="ECO:0000313" key="1">
    <source>
        <dbReference type="EMBL" id="SFS03774.1"/>
    </source>
</evidence>
<dbReference type="OrthoDB" id="4865570at2"/>
<dbReference type="InterPro" id="IPR036624">
    <property type="entry name" value="Hcp1-lik_sf"/>
</dbReference>
<dbReference type="Pfam" id="PF05638">
    <property type="entry name" value="T6SS_HCP"/>
    <property type="match status" value="1"/>
</dbReference>
<accession>A0A1I6LJY1</accession>
<evidence type="ECO:0000313" key="2">
    <source>
        <dbReference type="Proteomes" id="UP000198824"/>
    </source>
</evidence>
<protein>
    <submittedName>
        <fullName evidence="1">Type VI secretion system secreted protein Hcp</fullName>
    </submittedName>
</protein>
<proteinExistence type="predicted"/>
<dbReference type="InterPro" id="IPR053165">
    <property type="entry name" value="HSI-I_assembly_Hcp1"/>
</dbReference>
<dbReference type="PANTHER" id="PTHR36152:SF5">
    <property type="entry name" value="PROTEIN HCP1"/>
    <property type="match status" value="1"/>
</dbReference>
<sequence>MAVDSYLDFQISNKKIDGESMDDKFKKCMHILNYEFAVRQKGTSSTGSGLGAGKAEFDDFTFTKATDSASPQLMKHCASGTHFDKVALRLRKAGGSPKEFMTVTFKGVLISEFTQNGEEEATETVKFNYTSIFFEYKPQDQDGNLGAASKGGWDLKVNKEVLEGEAPKSA</sequence>
<dbReference type="Gene3D" id="2.30.110.20">
    <property type="entry name" value="Hcp1-like"/>
    <property type="match status" value="1"/>
</dbReference>
<dbReference type="STRING" id="1166337.SAMN05192580_2830"/>
<dbReference type="EMBL" id="FOZG01000002">
    <property type="protein sequence ID" value="SFS03774.1"/>
    <property type="molecule type" value="Genomic_DNA"/>
</dbReference>
<dbReference type="PANTHER" id="PTHR36152">
    <property type="entry name" value="CYTOPLASMIC PROTEIN-RELATED"/>
    <property type="match status" value="1"/>
</dbReference>
<dbReference type="SUPFAM" id="SSF141452">
    <property type="entry name" value="Hcp1-like"/>
    <property type="match status" value="1"/>
</dbReference>
<dbReference type="AlphaFoldDB" id="A0A1I6LJY1"/>
<name>A0A1I6LJY1_9SPHN</name>
<keyword evidence="2" id="KW-1185">Reference proteome</keyword>
<dbReference type="InterPro" id="IPR008514">
    <property type="entry name" value="T6SS_Hcp"/>
</dbReference>
<gene>
    <name evidence="1" type="ORF">SAMN05192580_2830</name>
</gene>
<dbReference type="Proteomes" id="UP000198824">
    <property type="component" value="Unassembled WGS sequence"/>
</dbReference>
<dbReference type="RefSeq" id="WP_093315567.1">
    <property type="nucleotide sequence ID" value="NZ_FOZG01000002.1"/>
</dbReference>